<organism evidence="1 2">
    <name type="scientific">Camellia lanceoleosa</name>
    <dbReference type="NCBI Taxonomy" id="1840588"/>
    <lineage>
        <taxon>Eukaryota</taxon>
        <taxon>Viridiplantae</taxon>
        <taxon>Streptophyta</taxon>
        <taxon>Embryophyta</taxon>
        <taxon>Tracheophyta</taxon>
        <taxon>Spermatophyta</taxon>
        <taxon>Magnoliopsida</taxon>
        <taxon>eudicotyledons</taxon>
        <taxon>Gunneridae</taxon>
        <taxon>Pentapetalae</taxon>
        <taxon>asterids</taxon>
        <taxon>Ericales</taxon>
        <taxon>Theaceae</taxon>
        <taxon>Camellia</taxon>
    </lineage>
</organism>
<dbReference type="Proteomes" id="UP001060215">
    <property type="component" value="Chromosome 4"/>
</dbReference>
<sequence>MDLLRLLFWNCRRAGNNKFKRNIVEIIKTYKPEILVLMETKVAYSQMSNFFNRLAFTASSIVDPVGRVGSIWIIWDTSQVNVRTSTINSQVIHATVHKKDFEEWVLAAVYASPNPTLRAHLWKDLEDMAGDMEKPWLVAGDFNDYSSQHERRAFSRSQHNGRAQKFLDHVNNCNLIDLGSSGPRMTWTNNRQGLANTMERLDRAMCNAKWKTMFPEATVKVHPRTYSDHSPLVVFTQEKNIYEY</sequence>
<reference evidence="1 2" key="1">
    <citation type="journal article" date="2022" name="Plant J.">
        <title>Chromosome-level genome of Camellia lanceoleosa provides a valuable resource for understanding genome evolution and self-incompatibility.</title>
        <authorList>
            <person name="Gong W."/>
            <person name="Xiao S."/>
            <person name="Wang L."/>
            <person name="Liao Z."/>
            <person name="Chang Y."/>
            <person name="Mo W."/>
            <person name="Hu G."/>
            <person name="Li W."/>
            <person name="Zhao G."/>
            <person name="Zhu H."/>
            <person name="Hu X."/>
            <person name="Ji K."/>
            <person name="Xiang X."/>
            <person name="Song Q."/>
            <person name="Yuan D."/>
            <person name="Jin S."/>
            <person name="Zhang L."/>
        </authorList>
    </citation>
    <scope>NUCLEOTIDE SEQUENCE [LARGE SCALE GENOMIC DNA]</scope>
    <source>
        <strain evidence="1">SQ_2022a</strain>
    </source>
</reference>
<comment type="caution">
    <text evidence="1">The sequence shown here is derived from an EMBL/GenBank/DDBJ whole genome shotgun (WGS) entry which is preliminary data.</text>
</comment>
<protein>
    <submittedName>
        <fullName evidence="1">Uncharacterized protein</fullName>
    </submittedName>
</protein>
<dbReference type="EMBL" id="CM045761">
    <property type="protein sequence ID" value="KAI8013435.1"/>
    <property type="molecule type" value="Genomic_DNA"/>
</dbReference>
<accession>A0ACC0HJH1</accession>
<proteinExistence type="predicted"/>
<evidence type="ECO:0000313" key="2">
    <source>
        <dbReference type="Proteomes" id="UP001060215"/>
    </source>
</evidence>
<keyword evidence="2" id="KW-1185">Reference proteome</keyword>
<name>A0ACC0HJH1_9ERIC</name>
<gene>
    <name evidence="1" type="ORF">LOK49_LG05G03707</name>
</gene>
<evidence type="ECO:0000313" key="1">
    <source>
        <dbReference type="EMBL" id="KAI8013435.1"/>
    </source>
</evidence>